<name>A0A1G6K4C2_9BACL</name>
<evidence type="ECO:0000259" key="4">
    <source>
        <dbReference type="Pfam" id="PF01593"/>
    </source>
</evidence>
<dbReference type="InterPro" id="IPR002937">
    <property type="entry name" value="Amino_oxidase"/>
</dbReference>
<dbReference type="AlphaFoldDB" id="A0A1G6K4C2"/>
<gene>
    <name evidence="5" type="ORF">SAMN04488112_10568</name>
</gene>
<dbReference type="Gene3D" id="3.50.50.60">
    <property type="entry name" value="FAD/NAD(P)-binding domain"/>
    <property type="match status" value="1"/>
</dbReference>
<dbReference type="InterPro" id="IPR001613">
    <property type="entry name" value="Flavin_amine_oxidase"/>
</dbReference>
<feature type="binding site" evidence="3">
    <location>
        <begin position="79"/>
        <end position="82"/>
    </location>
    <ligand>
        <name>FAD</name>
        <dbReference type="ChEBI" id="CHEBI:57692"/>
    </ligand>
</feature>
<dbReference type="RefSeq" id="WP_091567419.1">
    <property type="nucleotide sequence ID" value="NZ_FMZA01000005.1"/>
</dbReference>
<dbReference type="InterPro" id="IPR036188">
    <property type="entry name" value="FAD/NAD-bd_sf"/>
</dbReference>
<protein>
    <submittedName>
        <fullName evidence="5">Monoamine oxidase</fullName>
    </submittedName>
</protein>
<evidence type="ECO:0000256" key="1">
    <source>
        <dbReference type="ARBA" id="ARBA00001974"/>
    </source>
</evidence>
<dbReference type="OrthoDB" id="8845488at2"/>
<evidence type="ECO:0000313" key="5">
    <source>
        <dbReference type="EMBL" id="SDC25879.1"/>
    </source>
</evidence>
<dbReference type="Proteomes" id="UP000199387">
    <property type="component" value="Unassembled WGS sequence"/>
</dbReference>
<feature type="binding site" evidence="3">
    <location>
        <begin position="54"/>
        <end position="55"/>
    </location>
    <ligand>
        <name>FAD</name>
        <dbReference type="ChEBI" id="CHEBI:57692"/>
    </ligand>
</feature>
<dbReference type="SUPFAM" id="SSF54373">
    <property type="entry name" value="FAD-linked reductases, C-terminal domain"/>
    <property type="match status" value="1"/>
</dbReference>
<feature type="binding site" evidence="3">
    <location>
        <position position="458"/>
    </location>
    <ligand>
        <name>FAD</name>
        <dbReference type="ChEBI" id="CHEBI:57692"/>
    </ligand>
</feature>
<dbReference type="EMBL" id="FMZA01000005">
    <property type="protein sequence ID" value="SDC25879.1"/>
    <property type="molecule type" value="Genomic_DNA"/>
</dbReference>
<evidence type="ECO:0000256" key="3">
    <source>
        <dbReference type="PIRSR" id="PIRSR601613-1"/>
    </source>
</evidence>
<evidence type="ECO:0000256" key="2">
    <source>
        <dbReference type="ARBA" id="ARBA00023002"/>
    </source>
</evidence>
<dbReference type="STRING" id="1236220.SAMN04488112_10568"/>
<dbReference type="Gene3D" id="1.10.405.10">
    <property type="entry name" value="Guanine Nucleotide Dissociation Inhibitor, domain 1"/>
    <property type="match status" value="1"/>
</dbReference>
<proteinExistence type="predicted"/>
<evidence type="ECO:0000313" key="6">
    <source>
        <dbReference type="Proteomes" id="UP000199387"/>
    </source>
</evidence>
<organism evidence="5 6">
    <name type="scientific">Melghirimyces thermohalophilus</name>
    <dbReference type="NCBI Taxonomy" id="1236220"/>
    <lineage>
        <taxon>Bacteria</taxon>
        <taxon>Bacillati</taxon>
        <taxon>Bacillota</taxon>
        <taxon>Bacilli</taxon>
        <taxon>Bacillales</taxon>
        <taxon>Thermoactinomycetaceae</taxon>
        <taxon>Melghirimyces</taxon>
    </lineage>
</organism>
<dbReference type="GO" id="GO:0001716">
    <property type="term" value="F:L-amino-acid oxidase activity"/>
    <property type="evidence" value="ECO:0007669"/>
    <property type="project" value="TreeGrafter"/>
</dbReference>
<dbReference type="FunFam" id="3.50.50.60:FF:000450">
    <property type="entry name" value="Amine oxidase"/>
    <property type="match status" value="1"/>
</dbReference>
<feature type="domain" description="Amine oxidase" evidence="4">
    <location>
        <begin position="34"/>
        <end position="481"/>
    </location>
</feature>
<keyword evidence="2" id="KW-0560">Oxidoreductase</keyword>
<keyword evidence="6" id="KW-1185">Reference proteome</keyword>
<reference evidence="5 6" key="1">
    <citation type="submission" date="2016-10" db="EMBL/GenBank/DDBJ databases">
        <authorList>
            <person name="de Groot N.N."/>
        </authorList>
    </citation>
    <scope>NUCLEOTIDE SEQUENCE [LARGE SCALE GENOMIC DNA]</scope>
    <source>
        <strain evidence="5 6">DSM 45514</strain>
    </source>
</reference>
<accession>A0A1G6K4C2</accession>
<dbReference type="InterPro" id="IPR050281">
    <property type="entry name" value="Flavin_monoamine_oxidase"/>
</dbReference>
<sequence>MFISRTTEGMARLIRRGLPPTSSPKNVVIVGAGMAGLVAGSLLKEAGHQVILLEASDRVGGRVHTLRSPFTDGLYFEAGAMRIPAVHVLIFEYIKKFGLQVNEFFNSTPNDMLYINGIHTRQRHYEQHPDIFRFPMTPQERGKTAKELLQQAIRPFWNQYHQLPPPQRQALMREMDKYSFERYLRMNPFGVSLSPAAVDLIKIIWDVEGLAEHSFLKILEILSYFLDPQGRFYELTGGFDRLPRAFFPRLRENIRFGHKVEGIVQKPGRVHIQTRNPKSGESAAFEGDVAILTLPFTVLQHIDVQPRESFSFQKWKAIRELHYAPAVRTGIQFKSRFWEREGLRGGKMITDLPVRFAYYPSHGIGSSGPGVVLASYTWEDDSMPWSSLSEAERVPSALHGLSRIHGPKVYQEFVTGTSFAWTRNPLSSGAFSLLKPFQNTEIGPHIATPEGRVHFAGEHTSSKPAWVEGAIESGVRVAMEVHQRRG</sequence>
<dbReference type="PANTHER" id="PTHR10742:SF342">
    <property type="entry name" value="AMINE OXIDASE"/>
    <property type="match status" value="1"/>
</dbReference>
<dbReference type="PRINTS" id="PR00757">
    <property type="entry name" value="AMINEOXDASEF"/>
</dbReference>
<dbReference type="Pfam" id="PF01593">
    <property type="entry name" value="Amino_oxidase"/>
    <property type="match status" value="1"/>
</dbReference>
<feature type="binding site" evidence="3">
    <location>
        <position position="260"/>
    </location>
    <ligand>
        <name>FAD</name>
        <dbReference type="ChEBI" id="CHEBI:57692"/>
    </ligand>
</feature>
<dbReference type="Gene3D" id="3.90.660.10">
    <property type="match status" value="1"/>
</dbReference>
<dbReference type="SUPFAM" id="SSF51905">
    <property type="entry name" value="FAD/NAD(P)-binding domain"/>
    <property type="match status" value="1"/>
</dbReference>
<dbReference type="PANTHER" id="PTHR10742">
    <property type="entry name" value="FLAVIN MONOAMINE OXIDASE"/>
    <property type="match status" value="1"/>
</dbReference>
<feature type="binding site" evidence="3">
    <location>
        <position position="82"/>
    </location>
    <ligand>
        <name>substrate</name>
    </ligand>
</feature>
<dbReference type="GO" id="GO:0009063">
    <property type="term" value="P:amino acid catabolic process"/>
    <property type="evidence" value="ECO:0007669"/>
    <property type="project" value="TreeGrafter"/>
</dbReference>
<comment type="cofactor">
    <cofactor evidence="1">
        <name>FAD</name>
        <dbReference type="ChEBI" id="CHEBI:57692"/>
    </cofactor>
</comment>